<evidence type="ECO:0000313" key="1">
    <source>
        <dbReference type="EMBL" id="GBN54000.1"/>
    </source>
</evidence>
<keyword evidence="2" id="KW-1185">Reference proteome</keyword>
<name>A0A4Y2PTV8_ARAVE</name>
<dbReference type="AlphaFoldDB" id="A0A4Y2PTV8"/>
<protein>
    <submittedName>
        <fullName evidence="1">Uncharacterized protein</fullName>
    </submittedName>
</protein>
<dbReference type="Proteomes" id="UP000499080">
    <property type="component" value="Unassembled WGS sequence"/>
</dbReference>
<organism evidence="1 2">
    <name type="scientific">Araneus ventricosus</name>
    <name type="common">Orbweaver spider</name>
    <name type="synonym">Epeira ventricosa</name>
    <dbReference type="NCBI Taxonomy" id="182803"/>
    <lineage>
        <taxon>Eukaryota</taxon>
        <taxon>Metazoa</taxon>
        <taxon>Ecdysozoa</taxon>
        <taxon>Arthropoda</taxon>
        <taxon>Chelicerata</taxon>
        <taxon>Arachnida</taxon>
        <taxon>Araneae</taxon>
        <taxon>Araneomorphae</taxon>
        <taxon>Entelegynae</taxon>
        <taxon>Araneoidea</taxon>
        <taxon>Araneidae</taxon>
        <taxon>Araneus</taxon>
    </lineage>
</organism>
<gene>
    <name evidence="1" type="ORF">AVEN_141117_1</name>
</gene>
<reference evidence="1 2" key="1">
    <citation type="journal article" date="2019" name="Sci. Rep.">
        <title>Orb-weaving spider Araneus ventricosus genome elucidates the spidroin gene catalogue.</title>
        <authorList>
            <person name="Kono N."/>
            <person name="Nakamura H."/>
            <person name="Ohtoshi R."/>
            <person name="Moran D.A.P."/>
            <person name="Shinohara A."/>
            <person name="Yoshida Y."/>
            <person name="Fujiwara M."/>
            <person name="Mori M."/>
            <person name="Tomita M."/>
            <person name="Arakawa K."/>
        </authorList>
    </citation>
    <scope>NUCLEOTIDE SEQUENCE [LARGE SCALE GENOMIC DNA]</scope>
</reference>
<comment type="caution">
    <text evidence="1">The sequence shown here is derived from an EMBL/GenBank/DDBJ whole genome shotgun (WGS) entry which is preliminary data.</text>
</comment>
<dbReference type="EMBL" id="BGPR01011992">
    <property type="protein sequence ID" value="GBN54000.1"/>
    <property type="molecule type" value="Genomic_DNA"/>
</dbReference>
<accession>A0A4Y2PTV8</accession>
<evidence type="ECO:0000313" key="2">
    <source>
        <dbReference type="Proteomes" id="UP000499080"/>
    </source>
</evidence>
<proteinExistence type="predicted"/>
<sequence>MVVCCSGFVMSLLAYLVQFNSLSVRRLYAFQTCLQLIQVFVRRGRRIPKVRPGCPKRMSQGNLGVRPESFSAEVHPVTDFPTFVLGLFRALQI</sequence>